<organism evidence="1 2">
    <name type="scientific">Cnuibacter physcomitrellae</name>
    <dbReference type="NCBI Taxonomy" id="1619308"/>
    <lineage>
        <taxon>Bacteria</taxon>
        <taxon>Bacillati</taxon>
        <taxon>Actinomycetota</taxon>
        <taxon>Actinomycetes</taxon>
        <taxon>Micrococcales</taxon>
        <taxon>Microbacteriaceae</taxon>
        <taxon>Cnuibacter</taxon>
    </lineage>
</organism>
<evidence type="ECO:0000313" key="1">
    <source>
        <dbReference type="EMBL" id="ARJ07637.1"/>
    </source>
</evidence>
<dbReference type="RefSeq" id="WP_085021772.1">
    <property type="nucleotide sequence ID" value="NZ_BMHD01000003.1"/>
</dbReference>
<gene>
    <name evidence="1" type="ORF">B5808_19865</name>
</gene>
<accession>A0A1X9LR92</accession>
<dbReference type="EMBL" id="CP020716">
    <property type="protein sequence ID" value="ARJ07637.1"/>
    <property type="molecule type" value="Genomic_DNA"/>
</dbReference>
<protein>
    <submittedName>
        <fullName evidence="1">Uncharacterized protein</fullName>
    </submittedName>
</protein>
<dbReference type="Proteomes" id="UP000192775">
    <property type="component" value="Plasmid unnamed1"/>
</dbReference>
<name>A0A1X9LR92_9MICO</name>
<geneLocation type="plasmid" evidence="1">
    <name>unnamed1</name>
</geneLocation>
<evidence type="ECO:0000313" key="2">
    <source>
        <dbReference type="Proteomes" id="UP000192775"/>
    </source>
</evidence>
<dbReference type="AlphaFoldDB" id="A0A1X9LR92"/>
<proteinExistence type="predicted"/>
<dbReference type="KEGG" id="cphy:B5808_19865"/>
<sequence length="79" mass="8002">MNTTGYTKAEQADTVSDTLYLTAVGVVVVGIVAGIGLVLLGLGAASVIVTFVAVGVAALFLAAGFVASRVADRLHYYGR</sequence>
<keyword evidence="2" id="KW-1185">Reference proteome</keyword>
<reference evidence="1 2" key="1">
    <citation type="submission" date="2017-04" db="EMBL/GenBank/DDBJ databases">
        <authorList>
            <person name="Afonso C.L."/>
            <person name="Miller P.J."/>
            <person name="Scott M.A."/>
            <person name="Spackman E."/>
            <person name="Goraichik I."/>
            <person name="Dimitrov K.M."/>
            <person name="Suarez D.L."/>
            <person name="Swayne D.E."/>
        </authorList>
    </citation>
    <scope>NUCLEOTIDE SEQUENCE [LARGE SCALE GENOMIC DNA]</scope>
    <source>
        <strain evidence="2">XA(T)</strain>
        <plasmid evidence="2">Plasmid unnamed1</plasmid>
    </source>
</reference>
<keyword evidence="1" id="KW-0614">Plasmid</keyword>